<sequence length="272" mass="29547">MGNSATYCRVDGALANHCAKASSIIQGARNYLSVTPSRHCPDFGGGGGSSPYVCAAAPNLPAGRILLPTTAWILPTWLLRPVAASAAPKRAVPPGCRLHRLPWPFHPLAPAPAALKNGVSGTLAAAVDVAQTPSQYQWVDGNVTFEWRAGEEPRERFDLGLQSPATPQPPIPVVIKRRAETEHPDAPPPQRSRPTPQLKRKSAFKSARKETSEDKSVGVGSNRRQRVTFADAEDNEVESEEFVPRPRSKRAAAPVERRVQPQRERKKVTAQK</sequence>
<accession>A0AAD6Y6B6</accession>
<keyword evidence="3" id="KW-1185">Reference proteome</keyword>
<name>A0AAD6Y6B6_9AGAR</name>
<comment type="caution">
    <text evidence="2">The sequence shown here is derived from an EMBL/GenBank/DDBJ whole genome shotgun (WGS) entry which is preliminary data.</text>
</comment>
<gene>
    <name evidence="2" type="ORF">GGX14DRAFT_401600</name>
</gene>
<reference evidence="2" key="1">
    <citation type="submission" date="2023-03" db="EMBL/GenBank/DDBJ databases">
        <title>Massive genome expansion in bonnet fungi (Mycena s.s.) driven by repeated elements and novel gene families across ecological guilds.</title>
        <authorList>
            <consortium name="Lawrence Berkeley National Laboratory"/>
            <person name="Harder C.B."/>
            <person name="Miyauchi S."/>
            <person name="Viragh M."/>
            <person name="Kuo A."/>
            <person name="Thoen E."/>
            <person name="Andreopoulos B."/>
            <person name="Lu D."/>
            <person name="Skrede I."/>
            <person name="Drula E."/>
            <person name="Henrissat B."/>
            <person name="Morin E."/>
            <person name="Kohler A."/>
            <person name="Barry K."/>
            <person name="LaButti K."/>
            <person name="Morin E."/>
            <person name="Salamov A."/>
            <person name="Lipzen A."/>
            <person name="Mereny Z."/>
            <person name="Hegedus B."/>
            <person name="Baldrian P."/>
            <person name="Stursova M."/>
            <person name="Weitz H."/>
            <person name="Taylor A."/>
            <person name="Grigoriev I.V."/>
            <person name="Nagy L.G."/>
            <person name="Martin F."/>
            <person name="Kauserud H."/>
        </authorList>
    </citation>
    <scope>NUCLEOTIDE SEQUENCE</scope>
    <source>
        <strain evidence="2">9144</strain>
    </source>
</reference>
<feature type="compositionally biased region" description="Acidic residues" evidence="1">
    <location>
        <begin position="231"/>
        <end position="241"/>
    </location>
</feature>
<evidence type="ECO:0000313" key="2">
    <source>
        <dbReference type="EMBL" id="KAJ7198972.1"/>
    </source>
</evidence>
<feature type="region of interest" description="Disordered" evidence="1">
    <location>
        <begin position="180"/>
        <end position="272"/>
    </location>
</feature>
<evidence type="ECO:0000313" key="3">
    <source>
        <dbReference type="Proteomes" id="UP001219525"/>
    </source>
</evidence>
<proteinExistence type="predicted"/>
<dbReference type="EMBL" id="JARJCW010000070">
    <property type="protein sequence ID" value="KAJ7198972.1"/>
    <property type="molecule type" value="Genomic_DNA"/>
</dbReference>
<evidence type="ECO:0000256" key="1">
    <source>
        <dbReference type="SAM" id="MobiDB-lite"/>
    </source>
</evidence>
<protein>
    <submittedName>
        <fullName evidence="2">Uncharacterized protein</fullName>
    </submittedName>
</protein>
<dbReference type="AlphaFoldDB" id="A0AAD6Y6B6"/>
<feature type="compositionally biased region" description="Basic and acidic residues" evidence="1">
    <location>
        <begin position="207"/>
        <end position="216"/>
    </location>
</feature>
<dbReference type="Proteomes" id="UP001219525">
    <property type="component" value="Unassembled WGS sequence"/>
</dbReference>
<organism evidence="2 3">
    <name type="scientific">Mycena pura</name>
    <dbReference type="NCBI Taxonomy" id="153505"/>
    <lineage>
        <taxon>Eukaryota</taxon>
        <taxon>Fungi</taxon>
        <taxon>Dikarya</taxon>
        <taxon>Basidiomycota</taxon>
        <taxon>Agaricomycotina</taxon>
        <taxon>Agaricomycetes</taxon>
        <taxon>Agaricomycetidae</taxon>
        <taxon>Agaricales</taxon>
        <taxon>Marasmiineae</taxon>
        <taxon>Mycenaceae</taxon>
        <taxon>Mycena</taxon>
    </lineage>
</organism>